<reference evidence="1 3" key="1">
    <citation type="journal article" date="2008" name="Science">
        <title>The Physcomitrella genome reveals evolutionary insights into the conquest of land by plants.</title>
        <authorList>
            <person name="Rensing S."/>
            <person name="Lang D."/>
            <person name="Zimmer A."/>
            <person name="Terry A."/>
            <person name="Salamov A."/>
            <person name="Shapiro H."/>
            <person name="Nishiyama T."/>
            <person name="Perroud P.-F."/>
            <person name="Lindquist E."/>
            <person name="Kamisugi Y."/>
            <person name="Tanahashi T."/>
            <person name="Sakakibara K."/>
            <person name="Fujita T."/>
            <person name="Oishi K."/>
            <person name="Shin-I T."/>
            <person name="Kuroki Y."/>
            <person name="Toyoda A."/>
            <person name="Suzuki Y."/>
            <person name="Hashimoto A."/>
            <person name="Yamaguchi K."/>
            <person name="Sugano A."/>
            <person name="Kohara Y."/>
            <person name="Fujiyama A."/>
            <person name="Anterola A."/>
            <person name="Aoki S."/>
            <person name="Ashton N."/>
            <person name="Barbazuk W.B."/>
            <person name="Barker E."/>
            <person name="Bennetzen J."/>
            <person name="Bezanilla M."/>
            <person name="Blankenship R."/>
            <person name="Cho S.H."/>
            <person name="Dutcher S."/>
            <person name="Estelle M."/>
            <person name="Fawcett J.A."/>
            <person name="Gundlach H."/>
            <person name="Hanada K."/>
            <person name="Heyl A."/>
            <person name="Hicks K.A."/>
            <person name="Hugh J."/>
            <person name="Lohr M."/>
            <person name="Mayer K."/>
            <person name="Melkozernov A."/>
            <person name="Murata T."/>
            <person name="Nelson D."/>
            <person name="Pils B."/>
            <person name="Prigge M."/>
            <person name="Reiss B."/>
            <person name="Renner T."/>
            <person name="Rombauts S."/>
            <person name="Rushton P."/>
            <person name="Sanderfoot A."/>
            <person name="Schween G."/>
            <person name="Shiu S.-H."/>
            <person name="Stueber K."/>
            <person name="Theodoulou F.L."/>
            <person name="Tu H."/>
            <person name="Van de Peer Y."/>
            <person name="Verrier P.J."/>
            <person name="Waters E."/>
            <person name="Wood A."/>
            <person name="Yang L."/>
            <person name="Cove D."/>
            <person name="Cuming A."/>
            <person name="Hasebe M."/>
            <person name="Lucas S."/>
            <person name="Mishler D.B."/>
            <person name="Reski R."/>
            <person name="Grigoriev I."/>
            <person name="Quatrano R.S."/>
            <person name="Boore J.L."/>
        </authorList>
    </citation>
    <scope>NUCLEOTIDE SEQUENCE [LARGE SCALE GENOMIC DNA]</scope>
    <source>
        <strain evidence="2 3">cv. Gransden 2004</strain>
    </source>
</reference>
<reference evidence="2" key="3">
    <citation type="submission" date="2020-12" db="UniProtKB">
        <authorList>
            <consortium name="EnsemblPlants"/>
        </authorList>
    </citation>
    <scope>IDENTIFICATION</scope>
</reference>
<proteinExistence type="predicted"/>
<evidence type="ECO:0000313" key="3">
    <source>
        <dbReference type="Proteomes" id="UP000006727"/>
    </source>
</evidence>
<gene>
    <name evidence="1" type="ORF">PHYPA_005894</name>
</gene>
<dbReference type="Gramene" id="Pp3c4_7410V3.1">
    <property type="protein sequence ID" value="Pp3c4_7410V3.1"/>
    <property type="gene ID" value="Pp3c4_7410"/>
</dbReference>
<evidence type="ECO:0000313" key="1">
    <source>
        <dbReference type="EMBL" id="PNR55001.1"/>
    </source>
</evidence>
<sequence length="102" mass="11837">MGGVERLTAFVNVAVSNELCKMPDPGRPAFVPRKEKTQCYHVCRMRGRDTIKTSHLKLELRFVFVIKFGKMCNGWHPPRYFELMASIASSVLWKDPMQFLFI</sequence>
<accession>A0A2K1KMK4</accession>
<keyword evidence="3" id="KW-1185">Reference proteome</keyword>
<protein>
    <submittedName>
        <fullName evidence="1 2">Uncharacterized protein</fullName>
    </submittedName>
</protein>
<name>A0A2K1KMK4_PHYPA</name>
<dbReference type="InParanoid" id="A0A2K1KMK4"/>
<reference evidence="1 3" key="2">
    <citation type="journal article" date="2018" name="Plant J.">
        <title>The Physcomitrella patens chromosome-scale assembly reveals moss genome structure and evolution.</title>
        <authorList>
            <person name="Lang D."/>
            <person name="Ullrich K.K."/>
            <person name="Murat F."/>
            <person name="Fuchs J."/>
            <person name="Jenkins J."/>
            <person name="Haas F.B."/>
            <person name="Piednoel M."/>
            <person name="Gundlach H."/>
            <person name="Van Bel M."/>
            <person name="Meyberg R."/>
            <person name="Vives C."/>
            <person name="Morata J."/>
            <person name="Symeonidi A."/>
            <person name="Hiss M."/>
            <person name="Muchero W."/>
            <person name="Kamisugi Y."/>
            <person name="Saleh O."/>
            <person name="Blanc G."/>
            <person name="Decker E.L."/>
            <person name="van Gessel N."/>
            <person name="Grimwood J."/>
            <person name="Hayes R.D."/>
            <person name="Graham S.W."/>
            <person name="Gunter L.E."/>
            <person name="McDaniel S.F."/>
            <person name="Hoernstein S.N.W."/>
            <person name="Larsson A."/>
            <person name="Li F.W."/>
            <person name="Perroud P.F."/>
            <person name="Phillips J."/>
            <person name="Ranjan P."/>
            <person name="Rokshar D.S."/>
            <person name="Rothfels C.J."/>
            <person name="Schneider L."/>
            <person name="Shu S."/>
            <person name="Stevenson D.W."/>
            <person name="Thummler F."/>
            <person name="Tillich M."/>
            <person name="Villarreal Aguilar J.C."/>
            <person name="Widiez T."/>
            <person name="Wong G.K."/>
            <person name="Wymore A."/>
            <person name="Zhang Y."/>
            <person name="Zimmer A.D."/>
            <person name="Quatrano R.S."/>
            <person name="Mayer K.F.X."/>
            <person name="Goodstein D."/>
            <person name="Casacuberta J.M."/>
            <person name="Vandepoele K."/>
            <person name="Reski R."/>
            <person name="Cuming A.C."/>
            <person name="Tuskan G.A."/>
            <person name="Maumus F."/>
            <person name="Salse J."/>
            <person name="Schmutz J."/>
            <person name="Rensing S.A."/>
        </authorList>
    </citation>
    <scope>NUCLEOTIDE SEQUENCE [LARGE SCALE GENOMIC DNA]</scope>
    <source>
        <strain evidence="2 3">cv. Gransden 2004</strain>
    </source>
</reference>
<dbReference type="EnsemblPlants" id="Pp3c4_7410V3.1">
    <property type="protein sequence ID" value="Pp3c4_7410V3.1"/>
    <property type="gene ID" value="Pp3c4_7410"/>
</dbReference>
<evidence type="ECO:0000313" key="2">
    <source>
        <dbReference type="EnsemblPlants" id="Pp3c4_7410V3.1"/>
    </source>
</evidence>
<dbReference type="Proteomes" id="UP000006727">
    <property type="component" value="Chromosome 4"/>
</dbReference>
<dbReference type="AlphaFoldDB" id="A0A2K1KMK4"/>
<organism evidence="1">
    <name type="scientific">Physcomitrium patens</name>
    <name type="common">Spreading-leaved earth moss</name>
    <name type="synonym">Physcomitrella patens</name>
    <dbReference type="NCBI Taxonomy" id="3218"/>
    <lineage>
        <taxon>Eukaryota</taxon>
        <taxon>Viridiplantae</taxon>
        <taxon>Streptophyta</taxon>
        <taxon>Embryophyta</taxon>
        <taxon>Bryophyta</taxon>
        <taxon>Bryophytina</taxon>
        <taxon>Bryopsida</taxon>
        <taxon>Funariidae</taxon>
        <taxon>Funariales</taxon>
        <taxon>Funariaceae</taxon>
        <taxon>Physcomitrium</taxon>
    </lineage>
</organism>
<dbReference type="EMBL" id="ABEU02000004">
    <property type="protein sequence ID" value="PNR55001.1"/>
    <property type="molecule type" value="Genomic_DNA"/>
</dbReference>